<feature type="chain" id="PRO_5012725508" description="diguanylate cyclase" evidence="7">
    <location>
        <begin position="39"/>
        <end position="652"/>
    </location>
</feature>
<organism evidence="9 10">
    <name type="scientific">Stutzerimonas xanthomarina DSM 18231</name>
    <dbReference type="NCBI Taxonomy" id="1403346"/>
    <lineage>
        <taxon>Bacteria</taxon>
        <taxon>Pseudomonadati</taxon>
        <taxon>Pseudomonadota</taxon>
        <taxon>Gammaproteobacteria</taxon>
        <taxon>Pseudomonadales</taxon>
        <taxon>Pseudomonadaceae</taxon>
        <taxon>Stutzerimonas</taxon>
    </lineage>
</organism>
<dbReference type="EC" id="2.7.7.65" evidence="3"/>
<dbReference type="AlphaFoldDB" id="A0A1M5L1F8"/>
<dbReference type="SUPFAM" id="SSF55073">
    <property type="entry name" value="Nucleotide cyclase"/>
    <property type="match status" value="1"/>
</dbReference>
<feature type="transmembrane region" description="Helical" evidence="6">
    <location>
        <begin position="381"/>
        <end position="400"/>
    </location>
</feature>
<dbReference type="InterPro" id="IPR011622">
    <property type="entry name" value="7TMR_DISM_rcpt_extracell_dom2"/>
</dbReference>
<dbReference type="Proteomes" id="UP000184000">
    <property type="component" value="Unassembled WGS sequence"/>
</dbReference>
<feature type="transmembrane region" description="Helical" evidence="6">
    <location>
        <begin position="326"/>
        <end position="343"/>
    </location>
</feature>
<feature type="transmembrane region" description="Helical" evidence="6">
    <location>
        <begin position="350"/>
        <end position="369"/>
    </location>
</feature>
<dbReference type="PROSITE" id="PS50887">
    <property type="entry name" value="GGDEF"/>
    <property type="match status" value="1"/>
</dbReference>
<evidence type="ECO:0000256" key="3">
    <source>
        <dbReference type="ARBA" id="ARBA00012528"/>
    </source>
</evidence>
<dbReference type="InterPro" id="IPR011623">
    <property type="entry name" value="7TMR_DISM_rcpt_extracell_dom1"/>
</dbReference>
<evidence type="ECO:0000313" key="10">
    <source>
        <dbReference type="Proteomes" id="UP000184000"/>
    </source>
</evidence>
<dbReference type="Pfam" id="PF07695">
    <property type="entry name" value="7TMR-DISM_7TM"/>
    <property type="match status" value="1"/>
</dbReference>
<protein>
    <recommendedName>
        <fullName evidence="3">diguanylate cyclase</fullName>
        <ecNumber evidence="3">2.7.7.65</ecNumber>
    </recommendedName>
</protein>
<dbReference type="GO" id="GO:0052621">
    <property type="term" value="F:diguanylate cyclase activity"/>
    <property type="evidence" value="ECO:0007669"/>
    <property type="project" value="UniProtKB-EC"/>
</dbReference>
<feature type="signal peptide" evidence="7">
    <location>
        <begin position="1"/>
        <end position="38"/>
    </location>
</feature>
<dbReference type="InterPro" id="IPR050469">
    <property type="entry name" value="Diguanylate_Cyclase"/>
</dbReference>
<feature type="coiled-coil region" evidence="5">
    <location>
        <begin position="417"/>
        <end position="452"/>
    </location>
</feature>
<keyword evidence="6" id="KW-0472">Membrane</keyword>
<dbReference type="InterPro" id="IPR000160">
    <property type="entry name" value="GGDEF_dom"/>
</dbReference>
<keyword evidence="6" id="KW-0812">Transmembrane</keyword>
<evidence type="ECO:0000256" key="2">
    <source>
        <dbReference type="ARBA" id="ARBA00004533"/>
    </source>
</evidence>
<dbReference type="InterPro" id="IPR043128">
    <property type="entry name" value="Rev_trsase/Diguanyl_cyclase"/>
</dbReference>
<dbReference type="SMART" id="SM00267">
    <property type="entry name" value="GGDEF"/>
    <property type="match status" value="1"/>
</dbReference>
<sequence length="652" mass="73053">MRCDGPLDETYYLMRLRQLLLCCLLTAFTGLLSSQAFAAVVPGVVSKSGAKLQVGALEWVAGNQDADFPTAHDAPWSWQPLAKPNLKKQRNGVWLRFSLDSASANSGRWYLSVKWPVLDAVRMRLFYPAKGEWGPLMRAGDYIPKRDQPLAVHNLVFPLELRGDERAVVYMQVQAHELMALPLSIYDETGFAAEKIIDVAMISLFFGGMLVILLYNSSLFVFTRDTTYLLYVLYLLSALFYVLTITGFGQLFLWPDTPVFTRRFYALSAALCFFTPLLFASRFLKVRSYGGWPWLVTWVLMGYWAVVILVTLFAPSLGRYLMAEPVALVHCVLTMAAVINLWLRGNGSAKLFTIAWSTLLIATVVHLLALEGLLPLNALTLHGQLIGMFAEFVLLSMALAQRINQERDRRVLAQQSLLQASEALAHEREQRLQAQQQALAAQVRANEALEVRVYERTRALEDAKRGLELVNEQLTRLSVTDALTQLSNRGHFDLMIDEEIRRAQRTETPLSVLLLDIDHFKQVNDTYGHPFGDDCLRLVADTLRQYGQRAGDVVARYGGEEFVMALPGMNSHEAREQAERIRAAVAVLRPVHGEKRLELTISIGVATLQPPANCTPTQLLAATDTALYRAKHNGRNQVAVAKPDELFEPSVS</sequence>
<feature type="transmembrane region" description="Helical" evidence="6">
    <location>
        <begin position="228"/>
        <end position="252"/>
    </location>
</feature>
<dbReference type="InterPro" id="IPR029787">
    <property type="entry name" value="Nucleotide_cyclase"/>
</dbReference>
<dbReference type="CDD" id="cd01949">
    <property type="entry name" value="GGDEF"/>
    <property type="match status" value="1"/>
</dbReference>
<keyword evidence="6" id="KW-1133">Transmembrane helix</keyword>
<feature type="domain" description="GGDEF" evidence="8">
    <location>
        <begin position="508"/>
        <end position="643"/>
    </location>
</feature>
<evidence type="ECO:0000256" key="4">
    <source>
        <dbReference type="ARBA" id="ARBA00034247"/>
    </source>
</evidence>
<dbReference type="FunFam" id="3.30.70.270:FF:000001">
    <property type="entry name" value="Diguanylate cyclase domain protein"/>
    <property type="match status" value="1"/>
</dbReference>
<dbReference type="Pfam" id="PF00990">
    <property type="entry name" value="GGDEF"/>
    <property type="match status" value="1"/>
</dbReference>
<evidence type="ECO:0000313" key="9">
    <source>
        <dbReference type="EMBL" id="SHG58826.1"/>
    </source>
</evidence>
<dbReference type="GO" id="GO:1902201">
    <property type="term" value="P:negative regulation of bacterial-type flagellum-dependent cell motility"/>
    <property type="evidence" value="ECO:0007669"/>
    <property type="project" value="TreeGrafter"/>
</dbReference>
<dbReference type="GO" id="GO:0043709">
    <property type="term" value="P:cell adhesion involved in single-species biofilm formation"/>
    <property type="evidence" value="ECO:0007669"/>
    <property type="project" value="TreeGrafter"/>
</dbReference>
<dbReference type="NCBIfam" id="TIGR00254">
    <property type="entry name" value="GGDEF"/>
    <property type="match status" value="1"/>
</dbReference>
<evidence type="ECO:0000256" key="5">
    <source>
        <dbReference type="SAM" id="Coils"/>
    </source>
</evidence>
<dbReference type="Pfam" id="PF07696">
    <property type="entry name" value="7TMR-DISMED2"/>
    <property type="match status" value="1"/>
</dbReference>
<evidence type="ECO:0000259" key="8">
    <source>
        <dbReference type="PROSITE" id="PS50887"/>
    </source>
</evidence>
<reference evidence="9 10" key="1">
    <citation type="submission" date="2016-11" db="EMBL/GenBank/DDBJ databases">
        <authorList>
            <person name="Jaros S."/>
            <person name="Januszkiewicz K."/>
            <person name="Wedrychowicz H."/>
        </authorList>
    </citation>
    <scope>NUCLEOTIDE SEQUENCE [LARGE SCALE GENOMIC DNA]</scope>
    <source>
        <strain evidence="9 10">DSM 18231</strain>
    </source>
</reference>
<proteinExistence type="predicted"/>
<dbReference type="GO" id="GO:0005886">
    <property type="term" value="C:plasma membrane"/>
    <property type="evidence" value="ECO:0007669"/>
    <property type="project" value="UniProtKB-SubCell"/>
</dbReference>
<keyword evidence="5" id="KW-0175">Coiled coil</keyword>
<comment type="catalytic activity">
    <reaction evidence="4">
        <text>2 GTP = 3',3'-c-di-GMP + 2 diphosphate</text>
        <dbReference type="Rhea" id="RHEA:24898"/>
        <dbReference type="ChEBI" id="CHEBI:33019"/>
        <dbReference type="ChEBI" id="CHEBI:37565"/>
        <dbReference type="ChEBI" id="CHEBI:58805"/>
        <dbReference type="EC" id="2.7.7.65"/>
    </reaction>
</comment>
<gene>
    <name evidence="9" type="ORF">SAMN02744645_0792</name>
</gene>
<dbReference type="PANTHER" id="PTHR45138">
    <property type="entry name" value="REGULATORY COMPONENTS OF SENSORY TRANSDUCTION SYSTEM"/>
    <property type="match status" value="1"/>
</dbReference>
<accession>A0A1M5L1F8</accession>
<name>A0A1M5L1F8_9GAMM</name>
<keyword evidence="7" id="KW-0732">Signal</keyword>
<feature type="transmembrane region" description="Helical" evidence="6">
    <location>
        <begin position="196"/>
        <end position="216"/>
    </location>
</feature>
<dbReference type="Gene3D" id="3.30.70.270">
    <property type="match status" value="1"/>
</dbReference>
<feature type="transmembrane region" description="Helical" evidence="6">
    <location>
        <begin position="291"/>
        <end position="314"/>
    </location>
</feature>
<dbReference type="Gene3D" id="2.60.40.2380">
    <property type="match status" value="1"/>
</dbReference>
<dbReference type="PANTHER" id="PTHR45138:SF9">
    <property type="entry name" value="DIGUANYLATE CYCLASE DGCM-RELATED"/>
    <property type="match status" value="1"/>
</dbReference>
<evidence type="ECO:0000256" key="6">
    <source>
        <dbReference type="SAM" id="Phobius"/>
    </source>
</evidence>
<feature type="transmembrane region" description="Helical" evidence="6">
    <location>
        <begin position="264"/>
        <end position="284"/>
    </location>
</feature>
<comment type="subcellular location">
    <subcellularLocation>
        <location evidence="2">Cell inner membrane</location>
    </subcellularLocation>
</comment>
<evidence type="ECO:0000256" key="1">
    <source>
        <dbReference type="ARBA" id="ARBA00001946"/>
    </source>
</evidence>
<evidence type="ECO:0000256" key="7">
    <source>
        <dbReference type="SAM" id="SignalP"/>
    </source>
</evidence>
<comment type="cofactor">
    <cofactor evidence="1">
        <name>Mg(2+)</name>
        <dbReference type="ChEBI" id="CHEBI:18420"/>
    </cofactor>
</comment>
<dbReference type="EMBL" id="FQXA01000001">
    <property type="protein sequence ID" value="SHG58826.1"/>
    <property type="molecule type" value="Genomic_DNA"/>
</dbReference>